<reference evidence="1 2" key="1">
    <citation type="journal article" date="2015" name="Genome Announc.">
        <title>Genome Assemblies of Three Soil-Associated Devosia species: D. insulae, D. limi, and D. soli.</title>
        <authorList>
            <person name="Hassan Y.I."/>
            <person name="Lepp D."/>
            <person name="Zhou T."/>
        </authorList>
    </citation>
    <scope>NUCLEOTIDE SEQUENCE [LARGE SCALE GENOMIC DNA]</scope>
    <source>
        <strain evidence="1 2">DS-56</strain>
    </source>
</reference>
<proteinExistence type="predicted"/>
<protein>
    <recommendedName>
        <fullName evidence="3">DUF3108 domain-containing protein</fullName>
    </recommendedName>
</protein>
<keyword evidence="2" id="KW-1185">Reference proteome</keyword>
<dbReference type="EMBL" id="LAJE02000060">
    <property type="protein sequence ID" value="OEO32703.1"/>
    <property type="molecule type" value="Genomic_DNA"/>
</dbReference>
<accession>A0A1E5XVS7</accession>
<sequence>MALLALPAAAADIKARAEYMVTMGGTHVANVRINLTDNGSAYSLVLDAKITGLAQLVASGSAKATSIGVSSAKGLSSQKFDILTRAGGEDFTVAVTYAGGTVDTFKVAPPIVNNIDRVAIERKHLTTANDMLAPFVLKGAALDQQLCDRQMPIFTGVERFNLSLKYVKDDTATSKRTGYQGPLVLCSMHYTPISGHYTNNEITTYLAKNERILVWYAPLRAEGYYIPYRALVTTEAGDLSVVLTELAE</sequence>
<dbReference type="Pfam" id="PF11306">
    <property type="entry name" value="DUF3108"/>
    <property type="match status" value="1"/>
</dbReference>
<comment type="caution">
    <text evidence="1">The sequence shown here is derived from an EMBL/GenBank/DDBJ whole genome shotgun (WGS) entry which is preliminary data.</text>
</comment>
<dbReference type="Proteomes" id="UP000095463">
    <property type="component" value="Unassembled WGS sequence"/>
</dbReference>
<dbReference type="AlphaFoldDB" id="A0A1E5XVS7"/>
<name>A0A1E5XVS7_9HYPH</name>
<organism evidence="1 2">
    <name type="scientific">Devosia insulae DS-56</name>
    <dbReference type="NCBI Taxonomy" id="1116389"/>
    <lineage>
        <taxon>Bacteria</taxon>
        <taxon>Pseudomonadati</taxon>
        <taxon>Pseudomonadota</taxon>
        <taxon>Alphaproteobacteria</taxon>
        <taxon>Hyphomicrobiales</taxon>
        <taxon>Devosiaceae</taxon>
        <taxon>Devosia</taxon>
    </lineage>
</organism>
<evidence type="ECO:0008006" key="3">
    <source>
        <dbReference type="Google" id="ProtNLM"/>
    </source>
</evidence>
<gene>
    <name evidence="1" type="ORF">VW23_010320</name>
</gene>
<evidence type="ECO:0000313" key="1">
    <source>
        <dbReference type="EMBL" id="OEO32703.1"/>
    </source>
</evidence>
<dbReference type="InterPro" id="IPR021457">
    <property type="entry name" value="DUF3108"/>
</dbReference>
<evidence type="ECO:0000313" key="2">
    <source>
        <dbReference type="Proteomes" id="UP000095463"/>
    </source>
</evidence>